<dbReference type="Pfam" id="PF00271">
    <property type="entry name" value="Helicase_C"/>
    <property type="match status" value="1"/>
</dbReference>
<evidence type="ECO:0000259" key="4">
    <source>
        <dbReference type="PROSITE" id="PS51194"/>
    </source>
</evidence>
<dbReference type="AlphaFoldDB" id="A0AAW9HX12"/>
<dbReference type="SMART" id="SM00487">
    <property type="entry name" value="DEXDc"/>
    <property type="match status" value="1"/>
</dbReference>
<dbReference type="GO" id="GO:0036297">
    <property type="term" value="P:interstrand cross-link repair"/>
    <property type="evidence" value="ECO:0007669"/>
    <property type="project" value="TreeGrafter"/>
</dbReference>
<protein>
    <submittedName>
        <fullName evidence="5">DEAD/DEAH box helicase</fullName>
    </submittedName>
</protein>
<dbReference type="PROSITE" id="PS51194">
    <property type="entry name" value="HELICASE_CTER"/>
    <property type="match status" value="1"/>
</dbReference>
<dbReference type="InterPro" id="IPR001650">
    <property type="entry name" value="Helicase_C-like"/>
</dbReference>
<dbReference type="InterPro" id="IPR011545">
    <property type="entry name" value="DEAD/DEAH_box_helicase_dom"/>
</dbReference>
<evidence type="ECO:0000313" key="6">
    <source>
        <dbReference type="Proteomes" id="UP001281731"/>
    </source>
</evidence>
<dbReference type="Proteomes" id="UP001281731">
    <property type="component" value="Unassembled WGS sequence"/>
</dbReference>
<keyword evidence="5" id="KW-0378">Hydrolase</keyword>
<dbReference type="Pfam" id="PF00270">
    <property type="entry name" value="DEAD"/>
    <property type="match status" value="1"/>
</dbReference>
<gene>
    <name evidence="5" type="ORF">R6G80_01195</name>
</gene>
<dbReference type="GO" id="GO:0003676">
    <property type="term" value="F:nucleic acid binding"/>
    <property type="evidence" value="ECO:0007669"/>
    <property type="project" value="InterPro"/>
</dbReference>
<dbReference type="GO" id="GO:0006289">
    <property type="term" value="P:nucleotide-excision repair"/>
    <property type="evidence" value="ECO:0007669"/>
    <property type="project" value="TreeGrafter"/>
</dbReference>
<dbReference type="Pfam" id="PF09369">
    <property type="entry name" value="MZB"/>
    <property type="match status" value="1"/>
</dbReference>
<keyword evidence="5" id="KW-0347">Helicase</keyword>
<dbReference type="RefSeq" id="WP_320756234.1">
    <property type="nucleotide sequence ID" value="NZ_JAWNGC010000001.1"/>
</dbReference>
<dbReference type="PANTHER" id="PTHR47957:SF3">
    <property type="entry name" value="ATP-DEPENDENT HELICASE HRQ1"/>
    <property type="match status" value="1"/>
</dbReference>
<dbReference type="PROSITE" id="PS51192">
    <property type="entry name" value="HELICASE_ATP_BIND_1"/>
    <property type="match status" value="1"/>
</dbReference>
<dbReference type="Gene3D" id="3.40.50.300">
    <property type="entry name" value="P-loop containing nucleotide triphosphate hydrolases"/>
    <property type="match status" value="2"/>
</dbReference>
<dbReference type="SUPFAM" id="SSF52540">
    <property type="entry name" value="P-loop containing nucleoside triphosphate hydrolases"/>
    <property type="match status" value="1"/>
</dbReference>
<evidence type="ECO:0000259" key="3">
    <source>
        <dbReference type="PROSITE" id="PS51192"/>
    </source>
</evidence>
<dbReference type="GO" id="GO:0043138">
    <property type="term" value="F:3'-5' DNA helicase activity"/>
    <property type="evidence" value="ECO:0007669"/>
    <property type="project" value="TreeGrafter"/>
</dbReference>
<dbReference type="InterPro" id="IPR014001">
    <property type="entry name" value="Helicase_ATP-bd"/>
</dbReference>
<dbReference type="InterPro" id="IPR018973">
    <property type="entry name" value="MZB"/>
</dbReference>
<proteinExistence type="predicted"/>
<evidence type="ECO:0000256" key="2">
    <source>
        <dbReference type="ARBA" id="ARBA00022840"/>
    </source>
</evidence>
<comment type="caution">
    <text evidence="5">The sequence shown here is derived from an EMBL/GenBank/DDBJ whole genome shotgun (WGS) entry which is preliminary data.</text>
</comment>
<dbReference type="CDD" id="cd17923">
    <property type="entry name" value="DEXHc_Hrq1-like"/>
    <property type="match status" value="1"/>
</dbReference>
<dbReference type="PANTHER" id="PTHR47957">
    <property type="entry name" value="ATP-DEPENDENT HELICASE HRQ1"/>
    <property type="match status" value="1"/>
</dbReference>
<keyword evidence="2" id="KW-0067">ATP-binding</keyword>
<feature type="domain" description="Helicase C-terminal" evidence="4">
    <location>
        <begin position="290"/>
        <end position="443"/>
    </location>
</feature>
<dbReference type="SMART" id="SM00490">
    <property type="entry name" value="HELICc"/>
    <property type="match status" value="1"/>
</dbReference>
<dbReference type="InterPro" id="IPR027417">
    <property type="entry name" value="P-loop_NTPase"/>
</dbReference>
<dbReference type="GO" id="GO:0005524">
    <property type="term" value="F:ATP binding"/>
    <property type="evidence" value="ECO:0007669"/>
    <property type="project" value="UniProtKB-KW"/>
</dbReference>
<evidence type="ECO:0000313" key="5">
    <source>
        <dbReference type="EMBL" id="MDY5154346.1"/>
    </source>
</evidence>
<feature type="domain" description="Helicase ATP-binding" evidence="3">
    <location>
        <begin position="61"/>
        <end position="251"/>
    </location>
</feature>
<dbReference type="EMBL" id="JAWNGC010000001">
    <property type="protein sequence ID" value="MDY5154346.1"/>
    <property type="molecule type" value="Genomic_DNA"/>
</dbReference>
<dbReference type="CDD" id="cd18797">
    <property type="entry name" value="SF2_C_Hrq"/>
    <property type="match status" value="1"/>
</dbReference>
<dbReference type="InterPro" id="IPR022307">
    <property type="entry name" value="Helicase_put_actinobac"/>
</dbReference>
<keyword evidence="1" id="KW-0547">Nucleotide-binding</keyword>
<dbReference type="NCBIfam" id="TIGR03817">
    <property type="entry name" value="DECH_helic"/>
    <property type="match status" value="1"/>
</dbReference>
<sequence>MTSFFDTVVNSVNDDEIAGTLHRDARPARYAPWPREVPESVQTACSHQGISQPWTHQAEAMHHIFRGTHTVVATGTGSGKSLSAWVPMLSWLDTHTCGSSLSSITFRPTALYLSPTKALAADQYSHVQELARLINTSFNVALCDGDSDSPMRTFAREHADIILSNPDFLHHALLPSHERWSRVLRGLRLIIIDEFHNYRGIFGAHVAHTVRRLLRLSAYYGAHPTVVFLSATTAHPEASAQLFLGERYDVKAVTEDGSPQGAQHIVLWRGKSIERGGGLVRRPSTVEAADLTTRLVAHGARVLTFMRSRPGTERVAELTREYLEAEGSPFAQHVAAYRGGFLPEERRELEHQLRTGDLRAVATTSALELGIDISGLDAVIVTGWPRTHASFFQQIGRAGRAGEEGLAIFIGREDPMDQYLLEHADTLLTSSPEAIVFDPTNPSVLTGQLCAASCELALTADDCTLFGLKDTSFFDELTRQGLLRRRPHGWVWARPGVPPQSVVNLRGDDSTVSIIDVHSGSLLGTVDSSRADTTVYPGAIYLHQGKPFEVESLCDDVALVHEHREDSLRTFAQEESHVVILGEEQSIPTGVGVWARGRVAVTSRVTSYDIRRADDGVFLATKPLLLPERVLHTGAVWFTITPEWVRSAGLMNEDLPGALHGAEHATIGLLPLFAQCDRWDLGGLSTQLHGDTGCATVIIHDAVEGGSGFSARGFSCGSTWVRATLECIESCPCSSGCPRCIQSPKCGNNNSPLSKIGAIKVLQLLLAAMPDTL</sequence>
<organism evidence="5 6">
    <name type="scientific">Actinotignum urinale</name>
    <dbReference type="NCBI Taxonomy" id="190146"/>
    <lineage>
        <taxon>Bacteria</taxon>
        <taxon>Bacillati</taxon>
        <taxon>Actinomycetota</taxon>
        <taxon>Actinomycetes</taxon>
        <taxon>Actinomycetales</taxon>
        <taxon>Actinomycetaceae</taxon>
        <taxon>Actinotignum</taxon>
    </lineage>
</organism>
<accession>A0AAW9HX12</accession>
<evidence type="ECO:0000256" key="1">
    <source>
        <dbReference type="ARBA" id="ARBA00022741"/>
    </source>
</evidence>
<reference evidence="5" key="1">
    <citation type="submission" date="2023-10" db="EMBL/GenBank/DDBJ databases">
        <title>Whole Genome based description of the genera Actinobaculum and Actinotignum reveals a complex phylogenetic relationship within the species included in the genus Actinotignum.</title>
        <authorList>
            <person name="Jensen C.S."/>
            <person name="Dargis R."/>
            <person name="Kemp M."/>
            <person name="Christensen J.J."/>
        </authorList>
    </citation>
    <scope>NUCLEOTIDE SEQUENCE</scope>
    <source>
        <strain evidence="5">SLA_B511</strain>
    </source>
</reference>
<name>A0AAW9HX12_9ACTO</name>